<keyword evidence="2" id="KW-1133">Transmembrane helix</keyword>
<evidence type="ECO:0000313" key="4">
    <source>
        <dbReference type="EMBL" id="MDA0166255.1"/>
    </source>
</evidence>
<dbReference type="Proteomes" id="UP001149140">
    <property type="component" value="Unassembled WGS sequence"/>
</dbReference>
<evidence type="ECO:0000313" key="5">
    <source>
        <dbReference type="Proteomes" id="UP001149140"/>
    </source>
</evidence>
<keyword evidence="2" id="KW-0472">Membrane</keyword>
<dbReference type="InterPro" id="IPR007484">
    <property type="entry name" value="Peptidase_M28"/>
</dbReference>
<feature type="transmembrane region" description="Helical" evidence="2">
    <location>
        <begin position="507"/>
        <end position="536"/>
    </location>
</feature>
<evidence type="ECO:0000256" key="1">
    <source>
        <dbReference type="SAM" id="MobiDB-lite"/>
    </source>
</evidence>
<feature type="region of interest" description="Disordered" evidence="1">
    <location>
        <begin position="1"/>
        <end position="39"/>
    </location>
</feature>
<evidence type="ECO:0000259" key="3">
    <source>
        <dbReference type="Pfam" id="PF04389"/>
    </source>
</evidence>
<comment type="caution">
    <text evidence="4">The sequence shown here is derived from an EMBL/GenBank/DDBJ whole genome shotgun (WGS) entry which is preliminary data.</text>
</comment>
<feature type="transmembrane region" description="Helical" evidence="2">
    <location>
        <begin position="452"/>
        <end position="470"/>
    </location>
</feature>
<name>A0A9X3N0Q3_9ACTN</name>
<feature type="transmembrane region" description="Helical" evidence="2">
    <location>
        <begin position="477"/>
        <end position="495"/>
    </location>
</feature>
<feature type="region of interest" description="Disordered" evidence="1">
    <location>
        <begin position="551"/>
        <end position="579"/>
    </location>
</feature>
<dbReference type="Pfam" id="PF04389">
    <property type="entry name" value="Peptidase_M28"/>
    <property type="match status" value="1"/>
</dbReference>
<dbReference type="SUPFAM" id="SSF53187">
    <property type="entry name" value="Zn-dependent exopeptidases"/>
    <property type="match status" value="1"/>
</dbReference>
<evidence type="ECO:0000256" key="2">
    <source>
        <dbReference type="SAM" id="Phobius"/>
    </source>
</evidence>
<proteinExistence type="predicted"/>
<sequence>MPSDAFTASRAFGSGANPEPQSLNGLAQAFPDRTAGSSGDNRMADLVEQVFKAPDDAGQRAPFTVKRLITPSRAGDLTTVIATRPGQSERRIVVLAHRDGKGLADLSGTATLLELARVLKSRELRKTLVLVSTSGSTTGFAGARDWAKREGGDQVDGVIVLGDMAGTKLAKPWVVGWPQSAGPTPLGLERTLQASVRREVRSEAGGPRALGQWIRRALPITVSEQGAIGGEGLPAALLSESGERGPAADERVLETRMDAFGKAALDAVGAIDAAGPRDGPAFGDAPKGIVTLRNVLPDWGVRLVVGSLLLPALLAALDAFFRARRRRVPIGPWLAWLAVAAVPLPVAWLWLRVLGAADVIEVPDGPVLPHLYTLDTSGYVAMGSALLAGALACALARFAAAALGAGRMTAGEPDADGVPSRRARPVPGVDGLAVASGVWICALAAITWAMNPYAAGVLLLATHLWLFAAGGWRRWPAFVAVLAGLAPIVLIAVYYKLALDLGPLGLAWGAALAAASGSGLWSTLLLAGVLAAFAGVMRVLFARRRLGADGPAGKSISTRGPLSYAGPGSLGGTESALRR</sequence>
<dbReference type="AlphaFoldDB" id="A0A9X3N0Q3"/>
<dbReference type="Gene3D" id="3.40.630.10">
    <property type="entry name" value="Zn peptidases"/>
    <property type="match status" value="1"/>
</dbReference>
<accession>A0A9X3N0Q3</accession>
<keyword evidence="2" id="KW-0812">Transmembrane</keyword>
<gene>
    <name evidence="4" type="ORF">OM076_38680</name>
</gene>
<feature type="domain" description="Peptidase M28" evidence="3">
    <location>
        <begin position="80"/>
        <end position="185"/>
    </location>
</feature>
<keyword evidence="5" id="KW-1185">Reference proteome</keyword>
<dbReference type="EMBL" id="JAPDOD010000061">
    <property type="protein sequence ID" value="MDA0166255.1"/>
    <property type="molecule type" value="Genomic_DNA"/>
</dbReference>
<feature type="transmembrane region" description="Helical" evidence="2">
    <location>
        <begin position="333"/>
        <end position="351"/>
    </location>
</feature>
<feature type="transmembrane region" description="Helical" evidence="2">
    <location>
        <begin position="299"/>
        <end position="321"/>
    </location>
</feature>
<feature type="transmembrane region" description="Helical" evidence="2">
    <location>
        <begin position="379"/>
        <end position="405"/>
    </location>
</feature>
<reference evidence="4" key="1">
    <citation type="submission" date="2022-10" db="EMBL/GenBank/DDBJ databases">
        <title>The WGS of Solirubrobacter ginsenosidimutans DSM 21036.</title>
        <authorList>
            <person name="Jiang Z."/>
        </authorList>
    </citation>
    <scope>NUCLEOTIDE SEQUENCE</scope>
    <source>
        <strain evidence="4">DSM 21036</strain>
    </source>
</reference>
<protein>
    <submittedName>
        <fullName evidence="4">M28 family peptidase</fullName>
    </submittedName>
</protein>
<organism evidence="4 5">
    <name type="scientific">Solirubrobacter ginsenosidimutans</name>
    <dbReference type="NCBI Taxonomy" id="490573"/>
    <lineage>
        <taxon>Bacteria</taxon>
        <taxon>Bacillati</taxon>
        <taxon>Actinomycetota</taxon>
        <taxon>Thermoleophilia</taxon>
        <taxon>Solirubrobacterales</taxon>
        <taxon>Solirubrobacteraceae</taxon>
        <taxon>Solirubrobacter</taxon>
    </lineage>
</organism>
<feature type="transmembrane region" description="Helical" evidence="2">
    <location>
        <begin position="426"/>
        <end position="446"/>
    </location>
</feature>